<sequence>MAPRRAVRALLLLLATLLALAGCVSLPRSGPVTASDPDLPVPELGLAAAGPAADADPTAIVQGFLRASAAGLSDDFTVAREFLAGPAQNTWDPSAQVRVYANDPAVEFTTNDDGGVRVRAPAQSSIDDEGRYTESAPGSVIEADFTLARTGGEWRIIDLEDGILLSEPFLVSLYAQRPLYFLSQDGEALVPDVRWYPRRNLATSLVRGLLEGPSSWLTPAVFTAVPAGTSLTVASVVVQDGVAQVDLSTEAQATDPATRALMVAQIEATLRDVPSVRDTRVTVGGSTFDVPAEPDLDRDPYVSMNPLVVSGGVLAQFTGSPELEPLAGADQLGVRAPRHPAMGYEENPVMVLLDGSDRLAAAATESTGPVTLLEGPDLVPPSVDRLGWVWTGPAAAGGPLRAVRQNGTEVQVGVPWLAGREVRALRISRDGARAVVVSATGDAGQVDVAAVIRDSDGTP</sequence>
<evidence type="ECO:0000313" key="3">
    <source>
        <dbReference type="EMBL" id="MDD9207358.1"/>
    </source>
</evidence>
<dbReference type="PROSITE" id="PS51257">
    <property type="entry name" value="PROKAR_LIPOPROTEIN"/>
    <property type="match status" value="1"/>
</dbReference>
<keyword evidence="4" id="KW-1185">Reference proteome</keyword>
<dbReference type="SMART" id="SM00909">
    <property type="entry name" value="Germane"/>
    <property type="match status" value="1"/>
</dbReference>
<evidence type="ECO:0000256" key="1">
    <source>
        <dbReference type="SAM" id="SignalP"/>
    </source>
</evidence>
<dbReference type="EMBL" id="JARACI010001090">
    <property type="protein sequence ID" value="MDD9207358.1"/>
    <property type="molecule type" value="Genomic_DNA"/>
</dbReference>
<evidence type="ECO:0000259" key="2">
    <source>
        <dbReference type="SMART" id="SM00909"/>
    </source>
</evidence>
<dbReference type="Pfam" id="PF10646">
    <property type="entry name" value="Germane"/>
    <property type="match status" value="1"/>
</dbReference>
<evidence type="ECO:0000313" key="4">
    <source>
        <dbReference type="Proteomes" id="UP001165561"/>
    </source>
</evidence>
<gene>
    <name evidence="3" type="ORF">PU560_12905</name>
</gene>
<feature type="non-terminal residue" evidence="3">
    <location>
        <position position="459"/>
    </location>
</feature>
<dbReference type="InterPro" id="IPR059026">
    <property type="entry name" value="LpqB_N"/>
</dbReference>
<proteinExistence type="predicted"/>
<reference evidence="3" key="1">
    <citation type="submission" date="2023-02" db="EMBL/GenBank/DDBJ databases">
        <title>Georgenia sp.10Sc9-8, isolated from a soil sample collected from the Taklamakan desert.</title>
        <authorList>
            <person name="Liu S."/>
        </authorList>
    </citation>
    <scope>NUCLEOTIDE SEQUENCE</scope>
    <source>
        <strain evidence="3">10Sc9-8</strain>
    </source>
</reference>
<protein>
    <submittedName>
        <fullName evidence="3">LpqB family beta-propeller domain-containing protein</fullName>
    </submittedName>
</protein>
<dbReference type="InterPro" id="IPR018910">
    <property type="entry name" value="LpqB_C"/>
</dbReference>
<feature type="domain" description="GerMN" evidence="2">
    <location>
        <begin position="202"/>
        <end position="292"/>
    </location>
</feature>
<accession>A0ABT5U0A5</accession>
<dbReference type="InterPro" id="IPR019606">
    <property type="entry name" value="GerMN"/>
</dbReference>
<organism evidence="3 4">
    <name type="scientific">Georgenia halotolerans</name>
    <dbReference type="NCBI Taxonomy" id="3028317"/>
    <lineage>
        <taxon>Bacteria</taxon>
        <taxon>Bacillati</taxon>
        <taxon>Actinomycetota</taxon>
        <taxon>Actinomycetes</taxon>
        <taxon>Micrococcales</taxon>
        <taxon>Bogoriellaceae</taxon>
        <taxon>Georgenia</taxon>
    </lineage>
</organism>
<keyword evidence="1" id="KW-0732">Signal</keyword>
<name>A0ABT5U0A5_9MICO</name>
<dbReference type="Proteomes" id="UP001165561">
    <property type="component" value="Unassembled WGS sequence"/>
</dbReference>
<dbReference type="Pfam" id="PF25976">
    <property type="entry name" value="LpqB_N"/>
    <property type="match status" value="1"/>
</dbReference>
<feature type="chain" id="PRO_5045725454" evidence="1">
    <location>
        <begin position="22"/>
        <end position="459"/>
    </location>
</feature>
<comment type="caution">
    <text evidence="3">The sequence shown here is derived from an EMBL/GenBank/DDBJ whole genome shotgun (WGS) entry which is preliminary data.</text>
</comment>
<feature type="signal peptide" evidence="1">
    <location>
        <begin position="1"/>
        <end position="21"/>
    </location>
</feature>
<dbReference type="Pfam" id="PF10647">
    <property type="entry name" value="Gmad1"/>
    <property type="match status" value="1"/>
</dbReference>